<dbReference type="RefSeq" id="WP_098075711.1">
    <property type="nucleotide sequence ID" value="NZ_PDEQ01000005.1"/>
</dbReference>
<comment type="caution">
    <text evidence="1">The sequence shown here is derived from an EMBL/GenBank/DDBJ whole genome shotgun (WGS) entry which is preliminary data.</text>
</comment>
<dbReference type="SMART" id="SM00028">
    <property type="entry name" value="TPR"/>
    <property type="match status" value="4"/>
</dbReference>
<dbReference type="Proteomes" id="UP000220102">
    <property type="component" value="Unassembled WGS sequence"/>
</dbReference>
<dbReference type="InterPro" id="IPR019734">
    <property type="entry name" value="TPR_rpt"/>
</dbReference>
<dbReference type="InterPro" id="IPR011990">
    <property type="entry name" value="TPR-like_helical_dom_sf"/>
</dbReference>
<reference evidence="1 2" key="1">
    <citation type="submission" date="2017-10" db="EMBL/GenBank/DDBJ databases">
        <title>Draft genome of Longibacter Salinarum.</title>
        <authorList>
            <person name="Goh K.M."/>
            <person name="Shamsir M.S."/>
            <person name="Lim S.W."/>
        </authorList>
    </citation>
    <scope>NUCLEOTIDE SEQUENCE [LARGE SCALE GENOMIC DNA]</scope>
    <source>
        <strain evidence="1 2">KCTC 52045</strain>
    </source>
</reference>
<gene>
    <name evidence="1" type="ORF">CRI94_10745</name>
</gene>
<dbReference type="PANTHER" id="PTHR45588:SF1">
    <property type="entry name" value="WW DOMAIN-CONTAINING PROTEIN"/>
    <property type="match status" value="1"/>
</dbReference>
<dbReference type="Gene3D" id="1.25.40.10">
    <property type="entry name" value="Tetratricopeptide repeat domain"/>
    <property type="match status" value="1"/>
</dbReference>
<dbReference type="EMBL" id="PDEQ01000005">
    <property type="protein sequence ID" value="PEN13119.1"/>
    <property type="molecule type" value="Genomic_DNA"/>
</dbReference>
<dbReference type="AlphaFoldDB" id="A0A2A8CWK8"/>
<keyword evidence="2" id="KW-1185">Reference proteome</keyword>
<evidence type="ECO:0008006" key="3">
    <source>
        <dbReference type="Google" id="ProtNLM"/>
    </source>
</evidence>
<evidence type="ECO:0000313" key="2">
    <source>
        <dbReference type="Proteomes" id="UP000220102"/>
    </source>
</evidence>
<accession>A0A2A8CWK8</accession>
<dbReference type="PANTHER" id="PTHR45588">
    <property type="entry name" value="TPR DOMAIN-CONTAINING PROTEIN"/>
    <property type="match status" value="1"/>
</dbReference>
<protein>
    <recommendedName>
        <fullName evidence="3">Tetratricopeptide repeat protein</fullName>
    </recommendedName>
</protein>
<proteinExistence type="predicted"/>
<organism evidence="1 2">
    <name type="scientific">Longibacter salinarum</name>
    <dbReference type="NCBI Taxonomy" id="1850348"/>
    <lineage>
        <taxon>Bacteria</taxon>
        <taxon>Pseudomonadati</taxon>
        <taxon>Rhodothermota</taxon>
        <taxon>Rhodothermia</taxon>
        <taxon>Rhodothermales</taxon>
        <taxon>Salisaetaceae</taxon>
        <taxon>Longibacter</taxon>
    </lineage>
</organism>
<dbReference type="OrthoDB" id="9778494at2"/>
<name>A0A2A8CWK8_9BACT</name>
<sequence>MKRSAAFVLLLVLVVVGFLGYSRSATSLADDRIAPLLEGMGDHSMTITTDDSMAQRYFDQGLVLAYGFNHAEAARSFREAARRDSTCAMCYWGEALVLGPNINAAMQEDHIPSAYAALQQAQKYASDVTEREQAYIKALSHRYVENPPSDRSSLDRAYANAMRELARQFPDDPDAQVLFGEALMDTTPWDYWQANGKAKPVTDTILATFESVLERQPEHPGANHLYIHAVEAQHPERGVKSAERLKDLVPGAGHLVHMPSHIFIRVGRYHEGSLANERAIAADESYVTQCHAQGLYPIGYIPHNHHFLWATATLEGRAQRAIDAAQTLASRIDTSQMRAPGLGTLQHYRVTPLYAQVRFGRWSEILNTDAPADDLVYPTAVWHYARAMALIRTDELSKAEQHLTKLKQLSSHSDLEEVTIWDINTTADIMQVASRIVAGELAAARGNMNEAIRHLREAASLEDDLNYDEPPSWHHPVRQILGAVLLQADRPAEAERVYREDLKRFPENGWSLFGLEKSLRAQGRDADAKDVHRRFDEAWQYADVELASSRM</sequence>
<evidence type="ECO:0000313" key="1">
    <source>
        <dbReference type="EMBL" id="PEN13119.1"/>
    </source>
</evidence>
<dbReference type="SUPFAM" id="SSF48452">
    <property type="entry name" value="TPR-like"/>
    <property type="match status" value="1"/>
</dbReference>